<dbReference type="PANTHER" id="PTHR34219">
    <property type="entry name" value="IRON-REGULATED INNER MEMBRANE PROTEIN-RELATED"/>
    <property type="match status" value="1"/>
</dbReference>
<feature type="transmembrane region" description="Helical" evidence="1">
    <location>
        <begin position="16"/>
        <end position="38"/>
    </location>
</feature>
<protein>
    <submittedName>
        <fullName evidence="2">Putative iron-regulated membrane protein</fullName>
    </submittedName>
</protein>
<dbReference type="Pfam" id="PF03929">
    <property type="entry name" value="PepSY_TM"/>
    <property type="match status" value="1"/>
</dbReference>
<keyword evidence="1" id="KW-0472">Membrane</keyword>
<keyword evidence="3" id="KW-1185">Reference proteome</keyword>
<keyword evidence="1" id="KW-0812">Transmembrane</keyword>
<evidence type="ECO:0000313" key="3">
    <source>
        <dbReference type="Proteomes" id="UP000247792"/>
    </source>
</evidence>
<feature type="transmembrane region" description="Helical" evidence="1">
    <location>
        <begin position="463"/>
        <end position="483"/>
    </location>
</feature>
<dbReference type="InterPro" id="IPR005625">
    <property type="entry name" value="PepSY-ass_TM"/>
</dbReference>
<dbReference type="OrthoDB" id="9776609at2"/>
<dbReference type="RefSeq" id="WP_110257329.1">
    <property type="nucleotide sequence ID" value="NZ_QJKB01000010.1"/>
</dbReference>
<evidence type="ECO:0000256" key="1">
    <source>
        <dbReference type="SAM" id="Phobius"/>
    </source>
</evidence>
<name>A0A318IYV9_9BURK</name>
<evidence type="ECO:0000313" key="2">
    <source>
        <dbReference type="EMBL" id="PXX39660.1"/>
    </source>
</evidence>
<keyword evidence="1" id="KW-1133">Transmembrane helix</keyword>
<dbReference type="AlphaFoldDB" id="A0A318IYV9"/>
<feature type="transmembrane region" description="Helical" evidence="1">
    <location>
        <begin position="489"/>
        <end position="511"/>
    </location>
</feature>
<feature type="transmembrane region" description="Helical" evidence="1">
    <location>
        <begin position="398"/>
        <end position="422"/>
    </location>
</feature>
<dbReference type="Proteomes" id="UP000247792">
    <property type="component" value="Unassembled WGS sequence"/>
</dbReference>
<sequence>MKIRSDILRVYQSLHTWVGISAGLLLFIGFFAGALTMFKQPLDQWVSPPVPLPAVTSEQHIDSLAQQALAQYPAARKGFSVHLRHDNNTAATMNWTAGRPGRELDFSAKQWTASLDETGKLQAKEALPSILAQMIDMLHRTGGIPGEIGDEYLGGYLMGVAGILYFLALVSGVILLLPTLVKDFFALRPGKNRKRFWLDAHNIIGITSLPYHIVISITVIVFAFHDQFYDSLAEVVYKNQAMFGRPPAAAARPYEAKDMLPLTSIISKVKAEAGDSRISEIQFFGLESPRPMARVALVNPRYLVQGPEAGYLIVHPYTGVVINASMLPGKESTWSAIVGPFFSLHFGSYGGDMMRWVYFAFGLSGAFLFYSGNLLWLEKRRKVQRPNQALPVQTLSTRMMAAGTVGVCLGTVAGVCFTLVAGKLFATTAENINFVYLFVYYSVFLGALAWAYLRGAARSSVDLLWLCVIAALSIPCSSAFMALRSTSNNSLTGLGVELVAITMALAFIYAARKTGKRIRNEAKDSVWSLQTST</sequence>
<gene>
    <name evidence="2" type="ORF">DFR42_11024</name>
</gene>
<reference evidence="2 3" key="1">
    <citation type="submission" date="2018-05" db="EMBL/GenBank/DDBJ databases">
        <title>Genomic Encyclopedia of Type Strains, Phase IV (KMG-IV): sequencing the most valuable type-strain genomes for metagenomic binning, comparative biology and taxonomic classification.</title>
        <authorList>
            <person name="Goeker M."/>
        </authorList>
    </citation>
    <scope>NUCLEOTIDE SEQUENCE [LARGE SCALE GENOMIC DNA]</scope>
    <source>
        <strain evidence="2 3">DSM 19792</strain>
    </source>
</reference>
<feature type="transmembrane region" description="Helical" evidence="1">
    <location>
        <begin position="356"/>
        <end position="377"/>
    </location>
</feature>
<accession>A0A318IYV9</accession>
<feature type="transmembrane region" description="Helical" evidence="1">
    <location>
        <begin position="202"/>
        <end position="224"/>
    </location>
</feature>
<comment type="caution">
    <text evidence="2">The sequence shown here is derived from an EMBL/GenBank/DDBJ whole genome shotgun (WGS) entry which is preliminary data.</text>
</comment>
<feature type="transmembrane region" description="Helical" evidence="1">
    <location>
        <begin position="156"/>
        <end position="181"/>
    </location>
</feature>
<feature type="transmembrane region" description="Helical" evidence="1">
    <location>
        <begin position="434"/>
        <end position="451"/>
    </location>
</feature>
<organism evidence="2 3">
    <name type="scientific">Undibacterium pigrum</name>
    <dbReference type="NCBI Taxonomy" id="401470"/>
    <lineage>
        <taxon>Bacteria</taxon>
        <taxon>Pseudomonadati</taxon>
        <taxon>Pseudomonadota</taxon>
        <taxon>Betaproteobacteria</taxon>
        <taxon>Burkholderiales</taxon>
        <taxon>Oxalobacteraceae</taxon>
        <taxon>Undibacterium</taxon>
    </lineage>
</organism>
<dbReference type="EMBL" id="QJKB01000010">
    <property type="protein sequence ID" value="PXX39660.1"/>
    <property type="molecule type" value="Genomic_DNA"/>
</dbReference>
<dbReference type="PANTHER" id="PTHR34219:SF9">
    <property type="entry name" value="IRON-REGULATED INNER MEMBRANE PROTEIN"/>
    <property type="match status" value="1"/>
</dbReference>
<proteinExistence type="predicted"/>